<sequence length="291" mass="33128">MSNLPKHLYWAIEHPAERSVKALYWRKVHTLAHVFSIPVTMLNATDTPRIFKGLRLSNTKLAELHAAEKQQIQDQLDALQALFVTKYHVQASYKMITEKPFFEAAINLVKQQENTWMVAQSSAKIGIPNIVWQLLRNCPIPTYIAKEKNWRMPLNILAAIDPTHENDKQSALDHKILATAAEIANLCQAKLHIIHCYSPVILADHEIQKCLEKIYRENSHEIIDEYDIDSHNVHLIAGDPAEEIEELCQTLDIDLVIMGAVSRNSLERIFIGNTAQEVLPILEADVLLLKV</sequence>
<dbReference type="Pfam" id="PF00582">
    <property type="entry name" value="Usp"/>
    <property type="match status" value="1"/>
</dbReference>
<dbReference type="InterPro" id="IPR006016">
    <property type="entry name" value="UspA"/>
</dbReference>
<dbReference type="Proteomes" id="UP000191980">
    <property type="component" value="Unassembled WGS sequence"/>
</dbReference>
<organism evidence="6 7">
    <name type="scientific">Methyloprofundus sedimenti</name>
    <dbReference type="NCBI Taxonomy" id="1420851"/>
    <lineage>
        <taxon>Bacteria</taxon>
        <taxon>Pseudomonadati</taxon>
        <taxon>Pseudomonadota</taxon>
        <taxon>Gammaproteobacteria</taxon>
        <taxon>Methylococcales</taxon>
        <taxon>Methylococcaceae</taxon>
        <taxon>Methyloprofundus</taxon>
    </lineage>
</organism>
<evidence type="ECO:0000313" key="6">
    <source>
        <dbReference type="EMBL" id="OQK18063.1"/>
    </source>
</evidence>
<accession>A0A1V8M9U0</accession>
<dbReference type="SUPFAM" id="SSF52402">
    <property type="entry name" value="Adenine nucleotide alpha hydrolases-like"/>
    <property type="match status" value="1"/>
</dbReference>
<evidence type="ECO:0000313" key="7">
    <source>
        <dbReference type="Proteomes" id="UP000191980"/>
    </source>
</evidence>
<gene>
    <name evidence="6" type="ORF">AU255_09485</name>
</gene>
<feature type="domain" description="UspA" evidence="5">
    <location>
        <begin position="155"/>
        <end position="289"/>
    </location>
</feature>
<comment type="caution">
    <text evidence="6">The sequence shown here is derived from an EMBL/GenBank/DDBJ whole genome shotgun (WGS) entry which is preliminary data.</text>
</comment>
<evidence type="ECO:0000256" key="1">
    <source>
        <dbReference type="ARBA" id="ARBA00004496"/>
    </source>
</evidence>
<dbReference type="OrthoDB" id="239260at2"/>
<comment type="similarity">
    <text evidence="2">Belongs to the universal stress protein A family.</text>
</comment>
<reference evidence="6 7" key="1">
    <citation type="submission" date="2015-12" db="EMBL/GenBank/DDBJ databases">
        <authorList>
            <person name="Shamseldin A."/>
            <person name="Moawad H."/>
            <person name="Abd El-Rahim W.M."/>
            <person name="Sadowsky M.J."/>
        </authorList>
    </citation>
    <scope>NUCLEOTIDE SEQUENCE [LARGE SCALE GENOMIC DNA]</scope>
    <source>
        <strain evidence="6 7">WF1</strain>
    </source>
</reference>
<evidence type="ECO:0000256" key="2">
    <source>
        <dbReference type="ARBA" id="ARBA00008791"/>
    </source>
</evidence>
<dbReference type="RefSeq" id="WP_080522666.1">
    <property type="nucleotide sequence ID" value="NZ_LPUF01000001.1"/>
</dbReference>
<dbReference type="Gene3D" id="3.40.50.12370">
    <property type="match status" value="1"/>
</dbReference>
<protein>
    <recommendedName>
        <fullName evidence="5">UspA domain-containing protein</fullName>
    </recommendedName>
</protein>
<keyword evidence="7" id="KW-1185">Reference proteome</keyword>
<comment type="function">
    <text evidence="4">Required for resistance to DNA-damaging agents.</text>
</comment>
<dbReference type="PANTHER" id="PTHR47892">
    <property type="entry name" value="UNIVERSAL STRESS PROTEIN E"/>
    <property type="match status" value="1"/>
</dbReference>
<evidence type="ECO:0000256" key="3">
    <source>
        <dbReference type="ARBA" id="ARBA00022490"/>
    </source>
</evidence>
<dbReference type="EMBL" id="LPUF01000001">
    <property type="protein sequence ID" value="OQK18063.1"/>
    <property type="molecule type" value="Genomic_DNA"/>
</dbReference>
<dbReference type="GO" id="GO:0005737">
    <property type="term" value="C:cytoplasm"/>
    <property type="evidence" value="ECO:0007669"/>
    <property type="project" value="UniProtKB-SubCell"/>
</dbReference>
<evidence type="ECO:0000256" key="4">
    <source>
        <dbReference type="ARBA" id="ARBA00037131"/>
    </source>
</evidence>
<evidence type="ECO:0000259" key="5">
    <source>
        <dbReference type="Pfam" id="PF00582"/>
    </source>
</evidence>
<dbReference type="AlphaFoldDB" id="A0A1V8M9U0"/>
<dbReference type="PANTHER" id="PTHR47892:SF1">
    <property type="entry name" value="UNIVERSAL STRESS PROTEIN E"/>
    <property type="match status" value="1"/>
</dbReference>
<name>A0A1V8M9U0_9GAMM</name>
<comment type="subcellular location">
    <subcellularLocation>
        <location evidence="1">Cytoplasm</location>
    </subcellularLocation>
</comment>
<proteinExistence type="inferred from homology"/>
<keyword evidence="3" id="KW-0963">Cytoplasm</keyword>